<sequence>MQLCSAPCRNKTSSALRLSPSSSVGKSCFAAAGSCDVRLQRLCAGGGVAAGRGLQGDPETYGRAVDAPRALITHSPWHRGSAA</sequence>
<name>A0AAV7QPD7_PLEWA</name>
<protein>
    <submittedName>
        <fullName evidence="1">Uncharacterized protein</fullName>
    </submittedName>
</protein>
<comment type="caution">
    <text evidence="1">The sequence shown here is derived from an EMBL/GenBank/DDBJ whole genome shotgun (WGS) entry which is preliminary data.</text>
</comment>
<dbReference type="AlphaFoldDB" id="A0AAV7QPD7"/>
<evidence type="ECO:0000313" key="2">
    <source>
        <dbReference type="Proteomes" id="UP001066276"/>
    </source>
</evidence>
<evidence type="ECO:0000313" key="1">
    <source>
        <dbReference type="EMBL" id="KAJ1141930.1"/>
    </source>
</evidence>
<reference evidence="1" key="1">
    <citation type="journal article" date="2022" name="bioRxiv">
        <title>Sequencing and chromosome-scale assembly of the giantPleurodeles waltlgenome.</title>
        <authorList>
            <person name="Brown T."/>
            <person name="Elewa A."/>
            <person name="Iarovenko S."/>
            <person name="Subramanian E."/>
            <person name="Araus A.J."/>
            <person name="Petzold A."/>
            <person name="Susuki M."/>
            <person name="Suzuki K.-i.T."/>
            <person name="Hayashi T."/>
            <person name="Toyoda A."/>
            <person name="Oliveira C."/>
            <person name="Osipova E."/>
            <person name="Leigh N.D."/>
            <person name="Simon A."/>
            <person name="Yun M.H."/>
        </authorList>
    </citation>
    <scope>NUCLEOTIDE SEQUENCE</scope>
    <source>
        <strain evidence="1">20211129_DDA</strain>
        <tissue evidence="1">Liver</tissue>
    </source>
</reference>
<gene>
    <name evidence="1" type="ORF">NDU88_008258</name>
</gene>
<organism evidence="1 2">
    <name type="scientific">Pleurodeles waltl</name>
    <name type="common">Iberian ribbed newt</name>
    <dbReference type="NCBI Taxonomy" id="8319"/>
    <lineage>
        <taxon>Eukaryota</taxon>
        <taxon>Metazoa</taxon>
        <taxon>Chordata</taxon>
        <taxon>Craniata</taxon>
        <taxon>Vertebrata</taxon>
        <taxon>Euteleostomi</taxon>
        <taxon>Amphibia</taxon>
        <taxon>Batrachia</taxon>
        <taxon>Caudata</taxon>
        <taxon>Salamandroidea</taxon>
        <taxon>Salamandridae</taxon>
        <taxon>Pleurodelinae</taxon>
        <taxon>Pleurodeles</taxon>
    </lineage>
</organism>
<dbReference type="EMBL" id="JANPWB010000010">
    <property type="protein sequence ID" value="KAJ1141930.1"/>
    <property type="molecule type" value="Genomic_DNA"/>
</dbReference>
<keyword evidence="2" id="KW-1185">Reference proteome</keyword>
<proteinExistence type="predicted"/>
<dbReference type="Proteomes" id="UP001066276">
    <property type="component" value="Chromosome 6"/>
</dbReference>
<accession>A0AAV7QPD7</accession>